<dbReference type="InterPro" id="IPR036634">
    <property type="entry name" value="PRD_sf"/>
</dbReference>
<organism evidence="7">
    <name type="scientific">Thomasclavelia ramosa</name>
    <dbReference type="NCBI Taxonomy" id="1547"/>
    <lineage>
        <taxon>Bacteria</taxon>
        <taxon>Bacillati</taxon>
        <taxon>Bacillota</taxon>
        <taxon>Erysipelotrichia</taxon>
        <taxon>Erysipelotrichales</taxon>
        <taxon>Coprobacillaceae</taxon>
        <taxon>Thomasclavelia</taxon>
    </lineage>
</organism>
<dbReference type="InterPro" id="IPR002178">
    <property type="entry name" value="PTS_EIIA_type-2_dom"/>
</dbReference>
<dbReference type="Pfam" id="PF05043">
    <property type="entry name" value="Mga"/>
    <property type="match status" value="1"/>
</dbReference>
<dbReference type="SUPFAM" id="SSF63520">
    <property type="entry name" value="PTS-regulatory domain, PRD"/>
    <property type="match status" value="2"/>
</dbReference>
<keyword evidence="4" id="KW-0804">Transcription</keyword>
<evidence type="ECO:0000256" key="3">
    <source>
        <dbReference type="ARBA" id="ARBA00023159"/>
    </source>
</evidence>
<dbReference type="InterPro" id="IPR050661">
    <property type="entry name" value="BglG_antiterminators"/>
</dbReference>
<dbReference type="EMBL" id="CACRTL010000027">
    <property type="protein sequence ID" value="VYT93491.1"/>
    <property type="molecule type" value="Genomic_DNA"/>
</dbReference>
<dbReference type="Pfam" id="PF00359">
    <property type="entry name" value="PTS_EIIA_2"/>
    <property type="match status" value="1"/>
</dbReference>
<evidence type="ECO:0000259" key="5">
    <source>
        <dbReference type="PROSITE" id="PS51094"/>
    </source>
</evidence>
<accession>A0A6N3APG6</accession>
<keyword evidence="2" id="KW-0805">Transcription regulation</keyword>
<reference evidence="7" key="1">
    <citation type="submission" date="2019-11" db="EMBL/GenBank/DDBJ databases">
        <authorList>
            <person name="Feng L."/>
        </authorList>
    </citation>
    <scope>NUCLEOTIDE SEQUENCE</scope>
    <source>
        <strain evidence="7">CramosumLFYP8</strain>
    </source>
</reference>
<dbReference type="Gene3D" id="1.10.10.10">
    <property type="entry name" value="Winged helix-like DNA-binding domain superfamily/Winged helix DNA-binding domain"/>
    <property type="match status" value="2"/>
</dbReference>
<dbReference type="InterPro" id="IPR011608">
    <property type="entry name" value="PRD"/>
</dbReference>
<feature type="domain" description="PTS EIIA type-2" evidence="5">
    <location>
        <begin position="487"/>
        <end position="626"/>
    </location>
</feature>
<dbReference type="PROSITE" id="PS51094">
    <property type="entry name" value="PTS_EIIA_TYPE_2"/>
    <property type="match status" value="1"/>
</dbReference>
<dbReference type="GO" id="GO:0006355">
    <property type="term" value="P:regulation of DNA-templated transcription"/>
    <property type="evidence" value="ECO:0007669"/>
    <property type="project" value="InterPro"/>
</dbReference>
<keyword evidence="1" id="KW-0677">Repeat</keyword>
<evidence type="ECO:0000313" key="7">
    <source>
        <dbReference type="EMBL" id="VYT93491.1"/>
    </source>
</evidence>
<keyword evidence="3" id="KW-0010">Activator</keyword>
<dbReference type="InterPro" id="IPR036388">
    <property type="entry name" value="WH-like_DNA-bd_sf"/>
</dbReference>
<dbReference type="Pfam" id="PF00874">
    <property type="entry name" value="PRD"/>
    <property type="match status" value="2"/>
</dbReference>
<evidence type="ECO:0000256" key="1">
    <source>
        <dbReference type="ARBA" id="ARBA00022737"/>
    </source>
</evidence>
<dbReference type="InterPro" id="IPR016152">
    <property type="entry name" value="PTrfase/Anion_transptr"/>
</dbReference>
<dbReference type="PANTHER" id="PTHR30185">
    <property type="entry name" value="CRYPTIC BETA-GLUCOSIDE BGL OPERON ANTITERMINATOR"/>
    <property type="match status" value="1"/>
</dbReference>
<dbReference type="AlphaFoldDB" id="A0A6N3APG6"/>
<dbReference type="PANTHER" id="PTHR30185:SF13">
    <property type="entry name" value="LICABCH OPERON REGULATOR-RELATED"/>
    <property type="match status" value="1"/>
</dbReference>
<dbReference type="SUPFAM" id="SSF55804">
    <property type="entry name" value="Phoshotransferase/anion transport protein"/>
    <property type="match status" value="1"/>
</dbReference>
<dbReference type="PROSITE" id="PS51372">
    <property type="entry name" value="PRD_2"/>
    <property type="match status" value="2"/>
</dbReference>
<name>A0A6N3APG6_9FIRM</name>
<proteinExistence type="predicted"/>
<feature type="domain" description="PRD" evidence="6">
    <location>
        <begin position="282"/>
        <end position="389"/>
    </location>
</feature>
<protein>
    <submittedName>
        <fullName evidence="7">Putative licABCH operon regulator</fullName>
    </submittedName>
</protein>
<dbReference type="Gene3D" id="3.40.930.10">
    <property type="entry name" value="Mannitol-specific EII, Chain A"/>
    <property type="match status" value="1"/>
</dbReference>
<dbReference type="GeneID" id="64195537"/>
<evidence type="ECO:0000256" key="2">
    <source>
        <dbReference type="ARBA" id="ARBA00023015"/>
    </source>
</evidence>
<feature type="domain" description="PRD" evidence="6">
    <location>
        <begin position="179"/>
        <end position="281"/>
    </location>
</feature>
<evidence type="ECO:0000259" key="6">
    <source>
        <dbReference type="PROSITE" id="PS51372"/>
    </source>
</evidence>
<dbReference type="Gene3D" id="1.10.1790.10">
    <property type="entry name" value="PRD domain"/>
    <property type="match status" value="2"/>
</dbReference>
<evidence type="ECO:0000256" key="4">
    <source>
        <dbReference type="ARBA" id="ARBA00023163"/>
    </source>
</evidence>
<dbReference type="RefSeq" id="WP_008791538.1">
    <property type="nucleotide sequence ID" value="NZ_CAACVM010000001.1"/>
</dbReference>
<gene>
    <name evidence="7" type="primary">licR_10</name>
    <name evidence="7" type="ORF">CRLFYP8_02496</name>
</gene>
<sequence>MMLNERQKQIFLCLDENKNSFIKGIELANKVNCSLKTLQNTVKEMKIILEKYQLEIISMTSKGYNLIIHDQQEYNDFKQLLLESDDKKDFNNQGYRITYILSTLLSDNHFVKADDLASQMYVSRSSVSSDLKIVKRVLEKYQLKIEHKPNYGMIVVGLEKDKRDCIIKEQLELQLGHSTIKKEWLATISDIVVDSLMKAKYRISDVVLQNLVLHICVSIQRMQHGIYIDNPQMARQYGHEHVIAKKILDELASIYHFIVTENEISFLAIHLLGKRSYEENDLISKEIDYFVNGMLEEIKIKTDIDFYGDVELKISLALHLVPLLVRLESQMQLQNTMIQDIQANYPLAYDVAVIAASYISEQKHYQLSSDEVGYLAVHFSLSLSKKENKINPKKVLIICNARRGDYLMIQHTFLKEFNEMISDLEIINALEIPQYNLDDYDCIFATFLNHPLIPKRALRINFFIDQKDIQRIKNSLQGQSEAGELLKYFKEEYFMGMIDAKNQKEVIQLMCEVANKYNEFEEDLFQSCIRREELGSTAYGQLIALPHPDHLISQKTIVITAILDKPIVWSKQKAQLIFLICVEKGNQKDLRVLFECISKFMMDQQSVQDVICRGDYQTFTKNLGKLIG</sequence>
<dbReference type="InterPro" id="IPR007737">
    <property type="entry name" value="Mga_HTH"/>
</dbReference>